<evidence type="ECO:0000256" key="4">
    <source>
        <dbReference type="ARBA" id="ARBA00022723"/>
    </source>
</evidence>
<dbReference type="AlphaFoldDB" id="A0A7D9J1V1"/>
<evidence type="ECO:0000256" key="7">
    <source>
        <dbReference type="ARBA" id="ARBA00023033"/>
    </source>
</evidence>
<evidence type="ECO:0000256" key="2">
    <source>
        <dbReference type="ARBA" id="ARBA00010617"/>
    </source>
</evidence>
<keyword evidence="4 8" id="KW-0479">Metal-binding</keyword>
<evidence type="ECO:0000256" key="6">
    <source>
        <dbReference type="ARBA" id="ARBA00023004"/>
    </source>
</evidence>
<evidence type="ECO:0000256" key="3">
    <source>
        <dbReference type="ARBA" id="ARBA00022617"/>
    </source>
</evidence>
<protein>
    <submittedName>
        <fullName evidence="10">Cytochrome P450 27C1-like</fullName>
    </submittedName>
</protein>
<evidence type="ECO:0000313" key="10">
    <source>
        <dbReference type="EMBL" id="CAB4019193.1"/>
    </source>
</evidence>
<keyword evidence="3 8" id="KW-0349">Heme</keyword>
<dbReference type="GO" id="GO:0020037">
    <property type="term" value="F:heme binding"/>
    <property type="evidence" value="ECO:0007669"/>
    <property type="project" value="InterPro"/>
</dbReference>
<dbReference type="PROSITE" id="PS00086">
    <property type="entry name" value="CYTOCHROME_P450"/>
    <property type="match status" value="1"/>
</dbReference>
<dbReference type="Gene3D" id="1.10.630.10">
    <property type="entry name" value="Cytochrome P450"/>
    <property type="match status" value="1"/>
</dbReference>
<dbReference type="GO" id="GO:0005506">
    <property type="term" value="F:iron ion binding"/>
    <property type="evidence" value="ECO:0007669"/>
    <property type="project" value="InterPro"/>
</dbReference>
<comment type="caution">
    <text evidence="10">The sequence shown here is derived from an EMBL/GenBank/DDBJ whole genome shotgun (WGS) entry which is preliminary data.</text>
</comment>
<dbReference type="InterPro" id="IPR036396">
    <property type="entry name" value="Cyt_P450_sf"/>
</dbReference>
<dbReference type="EMBL" id="CACRXK020010339">
    <property type="protein sequence ID" value="CAB4019193.1"/>
    <property type="molecule type" value="Genomic_DNA"/>
</dbReference>
<evidence type="ECO:0000256" key="5">
    <source>
        <dbReference type="ARBA" id="ARBA00023002"/>
    </source>
</evidence>
<dbReference type="InterPro" id="IPR001128">
    <property type="entry name" value="Cyt_P450"/>
</dbReference>
<keyword evidence="6 8" id="KW-0408">Iron</keyword>
<name>A0A7D9J1V1_PARCT</name>
<evidence type="ECO:0000256" key="9">
    <source>
        <dbReference type="RuleBase" id="RU000461"/>
    </source>
</evidence>
<dbReference type="PANTHER" id="PTHR24279:SF120">
    <property type="entry name" value="CYTOCHROME P450"/>
    <property type="match status" value="1"/>
</dbReference>
<dbReference type="GO" id="GO:0004497">
    <property type="term" value="F:monooxygenase activity"/>
    <property type="evidence" value="ECO:0007669"/>
    <property type="project" value="UniProtKB-KW"/>
</dbReference>
<accession>A0A7D9J1V1</accession>
<dbReference type="InterPro" id="IPR050479">
    <property type="entry name" value="CYP11_CYP27_families"/>
</dbReference>
<dbReference type="InterPro" id="IPR002401">
    <property type="entry name" value="Cyt_P450_E_grp-I"/>
</dbReference>
<proteinExistence type="inferred from homology"/>
<feature type="binding site" description="axial binding residue" evidence="8">
    <location>
        <position position="457"/>
    </location>
    <ligand>
        <name>heme</name>
        <dbReference type="ChEBI" id="CHEBI:30413"/>
    </ligand>
    <ligandPart>
        <name>Fe</name>
        <dbReference type="ChEBI" id="CHEBI:18248"/>
    </ligandPart>
</feature>
<dbReference type="GO" id="GO:0016705">
    <property type="term" value="F:oxidoreductase activity, acting on paired donors, with incorporation or reduction of molecular oxygen"/>
    <property type="evidence" value="ECO:0007669"/>
    <property type="project" value="InterPro"/>
</dbReference>
<evidence type="ECO:0000256" key="1">
    <source>
        <dbReference type="ARBA" id="ARBA00001971"/>
    </source>
</evidence>
<gene>
    <name evidence="10" type="ORF">PACLA_8A054795</name>
</gene>
<reference evidence="10" key="1">
    <citation type="submission" date="2020-04" db="EMBL/GenBank/DDBJ databases">
        <authorList>
            <person name="Alioto T."/>
            <person name="Alioto T."/>
            <person name="Gomez Garrido J."/>
        </authorList>
    </citation>
    <scope>NUCLEOTIDE SEQUENCE</scope>
    <source>
        <strain evidence="10">A484AB</strain>
    </source>
</reference>
<dbReference type="Proteomes" id="UP001152795">
    <property type="component" value="Unassembled WGS sequence"/>
</dbReference>
<keyword evidence="7 9" id="KW-0503">Monooxygenase</keyword>
<dbReference type="OrthoDB" id="3945418at2759"/>
<dbReference type="PRINTS" id="PR00463">
    <property type="entry name" value="EP450I"/>
</dbReference>
<comment type="similarity">
    <text evidence="2 9">Belongs to the cytochrome P450 family.</text>
</comment>
<dbReference type="SUPFAM" id="SSF48264">
    <property type="entry name" value="Cytochrome P450"/>
    <property type="match status" value="1"/>
</dbReference>
<comment type="cofactor">
    <cofactor evidence="1 8">
        <name>heme</name>
        <dbReference type="ChEBI" id="CHEBI:30413"/>
    </cofactor>
</comment>
<dbReference type="Pfam" id="PF00067">
    <property type="entry name" value="p450"/>
    <property type="match status" value="1"/>
</dbReference>
<evidence type="ECO:0000256" key="8">
    <source>
        <dbReference type="PIRSR" id="PIRSR602401-1"/>
    </source>
</evidence>
<sequence>MSMLTAKLLKHFQLRSMVVNSRTCTKWERAISLARSKSSATPTVEQHKYSTEPQMQLRDIPGPSTIENLTMIARKGFLKQHVYMAEMFARFGPMFRQSVPGGRHVVYISDPVDMEHVFRSQENNNPYRGDMLIADYARKSGLDRGINGDGESWSVYRKLVAPKLLQLGALKPYFTEILNVADDTVANFTDGKNVNLQDHLTKWGAESVVVVLFGLRIGTSYKSMNERAEAFIDAVNGHFYAEAKLIFSVPLHKHFETPTLKRAYRHVDTQLAIMREFAAETRKHETEIARNSLLTKLEQHDELSEENLMFLCQNLLIAAVHTTASSTLQLIDTLSKHPEVQRKAFEEIRLVLGDGQQAPSYQQLSEMKYLRALIKEGFRYNTAPPGNIRITKAPVTVRGYHIPPGTTVILSTIASKEMQRQKYNDPEKFAPERWLRRTDKEIHPFSSLPFSFGRRACLGRRVVNMEMALLVLRILQKYEILERKDPVNWVCHTVVGPDKPYSFYLKKRH</sequence>
<keyword evidence="11" id="KW-1185">Reference proteome</keyword>
<dbReference type="InterPro" id="IPR017972">
    <property type="entry name" value="Cyt_P450_CS"/>
</dbReference>
<keyword evidence="5 9" id="KW-0560">Oxidoreductase</keyword>
<dbReference type="CDD" id="cd11054">
    <property type="entry name" value="CYP24A1-like"/>
    <property type="match status" value="1"/>
</dbReference>
<evidence type="ECO:0000313" key="11">
    <source>
        <dbReference type="Proteomes" id="UP001152795"/>
    </source>
</evidence>
<organism evidence="10 11">
    <name type="scientific">Paramuricea clavata</name>
    <name type="common">Red gorgonian</name>
    <name type="synonym">Violescent sea-whip</name>
    <dbReference type="NCBI Taxonomy" id="317549"/>
    <lineage>
        <taxon>Eukaryota</taxon>
        <taxon>Metazoa</taxon>
        <taxon>Cnidaria</taxon>
        <taxon>Anthozoa</taxon>
        <taxon>Octocorallia</taxon>
        <taxon>Malacalcyonacea</taxon>
        <taxon>Plexauridae</taxon>
        <taxon>Paramuricea</taxon>
    </lineage>
</organism>
<dbReference type="PRINTS" id="PR00385">
    <property type="entry name" value="P450"/>
</dbReference>
<dbReference type="PANTHER" id="PTHR24279">
    <property type="entry name" value="CYTOCHROME P450"/>
    <property type="match status" value="1"/>
</dbReference>